<evidence type="ECO:0000313" key="14">
    <source>
        <dbReference type="Proteomes" id="UP000269019"/>
    </source>
</evidence>
<evidence type="ECO:0000256" key="1">
    <source>
        <dbReference type="ARBA" id="ARBA00008023"/>
    </source>
</evidence>
<dbReference type="NCBIfam" id="TIGR00042">
    <property type="entry name" value="RdgB/HAM1 family non-canonical purine NTP pyrophosphatase"/>
    <property type="match status" value="1"/>
</dbReference>
<dbReference type="GO" id="GO:0036222">
    <property type="term" value="F:XTP diphosphatase activity"/>
    <property type="evidence" value="ECO:0007669"/>
    <property type="project" value="UniProtKB-UniRule"/>
</dbReference>
<gene>
    <name evidence="13" type="primary">rdgB</name>
    <name evidence="13" type="ORF">CCHOA_08920</name>
</gene>
<keyword evidence="14" id="KW-1185">Reference proteome</keyword>
<comment type="catalytic activity">
    <reaction evidence="9 10">
        <text>XTP + H2O = XMP + diphosphate + H(+)</text>
        <dbReference type="Rhea" id="RHEA:28610"/>
        <dbReference type="ChEBI" id="CHEBI:15377"/>
        <dbReference type="ChEBI" id="CHEBI:15378"/>
        <dbReference type="ChEBI" id="CHEBI:33019"/>
        <dbReference type="ChEBI" id="CHEBI:57464"/>
        <dbReference type="ChEBI" id="CHEBI:61314"/>
        <dbReference type="EC" id="3.6.1.66"/>
    </reaction>
</comment>
<evidence type="ECO:0000256" key="7">
    <source>
        <dbReference type="ARBA" id="ARBA00023080"/>
    </source>
</evidence>
<dbReference type="CDD" id="cd00515">
    <property type="entry name" value="HAM1"/>
    <property type="match status" value="1"/>
</dbReference>
<feature type="binding site" evidence="10">
    <location>
        <begin position="155"/>
        <end position="158"/>
    </location>
    <ligand>
        <name>substrate</name>
    </ligand>
</feature>
<feature type="binding site" evidence="10">
    <location>
        <position position="72"/>
    </location>
    <ligand>
        <name>Mg(2+)</name>
        <dbReference type="ChEBI" id="CHEBI:18420"/>
    </ligand>
</feature>
<evidence type="ECO:0000256" key="12">
    <source>
        <dbReference type="SAM" id="MobiDB-lite"/>
    </source>
</evidence>
<dbReference type="GO" id="GO:0005829">
    <property type="term" value="C:cytosol"/>
    <property type="evidence" value="ECO:0007669"/>
    <property type="project" value="TreeGrafter"/>
</dbReference>
<feature type="binding site" evidence="10">
    <location>
        <begin position="7"/>
        <end position="12"/>
    </location>
    <ligand>
        <name>substrate</name>
    </ligand>
</feature>
<protein>
    <recommendedName>
        <fullName evidence="10">dITP/XTP pyrophosphatase</fullName>
        <ecNumber evidence="10">3.6.1.66</ecNumber>
    </recommendedName>
    <alternativeName>
        <fullName evidence="10">Non-canonical purine NTP pyrophosphatase</fullName>
    </alternativeName>
    <alternativeName>
        <fullName evidence="10">Non-standard purine NTP pyrophosphatase</fullName>
    </alternativeName>
    <alternativeName>
        <fullName evidence="10">Nucleoside-triphosphate diphosphatase</fullName>
    </alternativeName>
    <alternativeName>
        <fullName evidence="10">Nucleoside-triphosphate pyrophosphatase</fullName>
        <shortName evidence="10">NTPase</shortName>
    </alternativeName>
</protein>
<keyword evidence="4 10" id="KW-0547">Nucleotide-binding</keyword>
<keyword evidence="3 10" id="KW-0479">Metal-binding</keyword>
<feature type="active site" description="Proton acceptor" evidence="10">
    <location>
        <position position="72"/>
    </location>
</feature>
<dbReference type="PANTHER" id="PTHR11067:SF9">
    <property type="entry name" value="INOSINE TRIPHOSPHATE PYROPHOSPHATASE"/>
    <property type="match status" value="1"/>
</dbReference>
<reference evidence="13 14" key="1">
    <citation type="submission" date="2018-11" db="EMBL/GenBank/DDBJ databases">
        <authorList>
            <person name="Kleinhagauer T."/>
            <person name="Glaeser S.P."/>
            <person name="Spergser J."/>
            <person name="Ruckert C."/>
            <person name="Kaempfer P."/>
            <person name="Busse H.-J."/>
        </authorList>
    </citation>
    <scope>NUCLEOTIDE SEQUENCE [LARGE SCALE GENOMIC DNA]</scope>
    <source>
        <strain evidence="13 14">200CH</strain>
    </source>
</reference>
<dbReference type="InterPro" id="IPR029001">
    <property type="entry name" value="ITPase-like_fam"/>
</dbReference>
<evidence type="ECO:0000256" key="11">
    <source>
        <dbReference type="RuleBase" id="RU003781"/>
    </source>
</evidence>
<comment type="cofactor">
    <cofactor evidence="10">
        <name>Mg(2+)</name>
        <dbReference type="ChEBI" id="CHEBI:18420"/>
    </cofactor>
    <text evidence="10">Binds 1 Mg(2+) ion per subunit.</text>
</comment>
<evidence type="ECO:0000256" key="5">
    <source>
        <dbReference type="ARBA" id="ARBA00022801"/>
    </source>
</evidence>
<comment type="caution">
    <text evidence="10">Lacks conserved residue(s) required for the propagation of feature annotation.</text>
</comment>
<evidence type="ECO:0000256" key="2">
    <source>
        <dbReference type="ARBA" id="ARBA00011738"/>
    </source>
</evidence>
<feature type="binding site" evidence="10">
    <location>
        <position position="73"/>
    </location>
    <ligand>
        <name>substrate</name>
    </ligand>
</feature>
<comment type="catalytic activity">
    <reaction evidence="10">
        <text>ITP + H2O = IMP + diphosphate + H(+)</text>
        <dbReference type="Rhea" id="RHEA:29399"/>
        <dbReference type="ChEBI" id="CHEBI:15377"/>
        <dbReference type="ChEBI" id="CHEBI:15378"/>
        <dbReference type="ChEBI" id="CHEBI:33019"/>
        <dbReference type="ChEBI" id="CHEBI:58053"/>
        <dbReference type="ChEBI" id="CHEBI:61402"/>
        <dbReference type="EC" id="3.6.1.66"/>
    </reaction>
</comment>
<dbReference type="AlphaFoldDB" id="A0A3G6JB19"/>
<name>A0A3G6JB19_9CORY</name>
<dbReference type="Gene3D" id="3.90.950.10">
    <property type="match status" value="1"/>
</dbReference>
<comment type="subunit">
    <text evidence="2 10">Homodimer.</text>
</comment>
<dbReference type="Proteomes" id="UP000269019">
    <property type="component" value="Chromosome"/>
</dbReference>
<comment type="catalytic activity">
    <reaction evidence="8 10">
        <text>dITP + H2O = dIMP + diphosphate + H(+)</text>
        <dbReference type="Rhea" id="RHEA:28342"/>
        <dbReference type="ChEBI" id="CHEBI:15377"/>
        <dbReference type="ChEBI" id="CHEBI:15378"/>
        <dbReference type="ChEBI" id="CHEBI:33019"/>
        <dbReference type="ChEBI" id="CHEBI:61194"/>
        <dbReference type="ChEBI" id="CHEBI:61382"/>
        <dbReference type="EC" id="3.6.1.66"/>
    </reaction>
</comment>
<evidence type="ECO:0000256" key="3">
    <source>
        <dbReference type="ARBA" id="ARBA00022723"/>
    </source>
</evidence>
<comment type="similarity">
    <text evidence="1 10 11">Belongs to the HAM1 NTPase family.</text>
</comment>
<dbReference type="GO" id="GO:0046872">
    <property type="term" value="F:metal ion binding"/>
    <property type="evidence" value="ECO:0007669"/>
    <property type="project" value="UniProtKB-KW"/>
</dbReference>
<dbReference type="HAMAP" id="MF_01405">
    <property type="entry name" value="Non_canon_purine_NTPase"/>
    <property type="match status" value="1"/>
</dbReference>
<keyword evidence="5 10" id="KW-0378">Hydrolase</keyword>
<dbReference type="KEGG" id="ccho:CCHOA_08920"/>
<evidence type="ECO:0000256" key="10">
    <source>
        <dbReference type="HAMAP-Rule" id="MF_01405"/>
    </source>
</evidence>
<feature type="binding site" evidence="10">
    <location>
        <position position="188"/>
    </location>
    <ligand>
        <name>substrate</name>
    </ligand>
</feature>
<dbReference type="Pfam" id="PF01725">
    <property type="entry name" value="Ham1p_like"/>
    <property type="match status" value="1"/>
</dbReference>
<sequence length="266" mass="27904">MLLHLASHNAKKLQELQRLLQGAGITGIELVSSADLLGYPEPTEDGRTFADNALIKARAGAKATGVTTIADDSGIAVDELNGMPGVLSARWNGTHGDDEANNALLLAQLADVPASRRGAQFVSVCAVVTPEGEEWIEKGVWNGRVVKKAVGSGGFGYDPLFIPAEEDERVQDLDERPKTAAELTPEEKDAISHRRRALTALLPVLQELADRAVADGSTVTAAPDSPLTVEVPAETASGDSDDNVLATLQSLNAKPATTPVDRSGNA</sequence>
<dbReference type="InterPro" id="IPR020922">
    <property type="entry name" value="dITP/XTP_pyrophosphatase"/>
</dbReference>
<organism evidence="13 14">
    <name type="scientific">Corynebacterium choanae</name>
    <dbReference type="NCBI Taxonomy" id="1862358"/>
    <lineage>
        <taxon>Bacteria</taxon>
        <taxon>Bacillati</taxon>
        <taxon>Actinomycetota</taxon>
        <taxon>Actinomycetes</taxon>
        <taxon>Mycobacteriales</taxon>
        <taxon>Corynebacteriaceae</taxon>
        <taxon>Corynebacterium</taxon>
    </lineage>
</organism>
<dbReference type="OrthoDB" id="9807456at2"/>
<evidence type="ECO:0000313" key="13">
    <source>
        <dbReference type="EMBL" id="AZA14168.1"/>
    </source>
</evidence>
<accession>A0A3G6JB19</accession>
<dbReference type="InterPro" id="IPR002637">
    <property type="entry name" value="RdgB/HAM1"/>
</dbReference>
<dbReference type="GO" id="GO:0009117">
    <property type="term" value="P:nucleotide metabolic process"/>
    <property type="evidence" value="ECO:0007669"/>
    <property type="project" value="UniProtKB-KW"/>
</dbReference>
<comment type="function">
    <text evidence="10">Pyrophosphatase that catalyzes the hydrolysis of nucleoside triphosphates to their monophosphate derivatives, with a high preference for the non-canonical purine nucleotides XTP (xanthosine triphosphate), dITP (deoxyinosine triphosphate) and ITP. Seems to function as a house-cleaning enzyme that removes non-canonical purine nucleotides from the nucleotide pool, thus preventing their incorporation into DNA/RNA and avoiding chromosomal lesions.</text>
</comment>
<evidence type="ECO:0000256" key="9">
    <source>
        <dbReference type="ARBA" id="ARBA00052017"/>
    </source>
</evidence>
<dbReference type="GO" id="GO:0000166">
    <property type="term" value="F:nucleotide binding"/>
    <property type="evidence" value="ECO:0007669"/>
    <property type="project" value="UniProtKB-KW"/>
</dbReference>
<dbReference type="GO" id="GO:0036220">
    <property type="term" value="F:ITP diphosphatase activity"/>
    <property type="evidence" value="ECO:0007669"/>
    <property type="project" value="UniProtKB-UniRule"/>
</dbReference>
<dbReference type="SUPFAM" id="SSF52972">
    <property type="entry name" value="ITPase-like"/>
    <property type="match status" value="1"/>
</dbReference>
<dbReference type="EC" id="3.6.1.66" evidence="10"/>
<evidence type="ECO:0000256" key="4">
    <source>
        <dbReference type="ARBA" id="ARBA00022741"/>
    </source>
</evidence>
<evidence type="ECO:0000256" key="8">
    <source>
        <dbReference type="ARBA" id="ARBA00051875"/>
    </source>
</evidence>
<dbReference type="GO" id="GO:0017111">
    <property type="term" value="F:ribonucleoside triphosphate phosphatase activity"/>
    <property type="evidence" value="ECO:0007669"/>
    <property type="project" value="InterPro"/>
</dbReference>
<feature type="region of interest" description="Disordered" evidence="12">
    <location>
        <begin position="217"/>
        <end position="241"/>
    </location>
</feature>
<evidence type="ECO:0000256" key="6">
    <source>
        <dbReference type="ARBA" id="ARBA00022842"/>
    </source>
</evidence>
<dbReference type="FunFam" id="3.90.950.10:FF:000001">
    <property type="entry name" value="dITP/XTP pyrophosphatase"/>
    <property type="match status" value="1"/>
</dbReference>
<keyword evidence="7 10" id="KW-0546">Nucleotide metabolism</keyword>
<feature type="binding site" evidence="10">
    <location>
        <begin position="193"/>
        <end position="194"/>
    </location>
    <ligand>
        <name>substrate</name>
    </ligand>
</feature>
<dbReference type="EMBL" id="CP033896">
    <property type="protein sequence ID" value="AZA14168.1"/>
    <property type="molecule type" value="Genomic_DNA"/>
</dbReference>
<dbReference type="GO" id="GO:0009146">
    <property type="term" value="P:purine nucleoside triphosphate catabolic process"/>
    <property type="evidence" value="ECO:0007669"/>
    <property type="project" value="UniProtKB-UniRule"/>
</dbReference>
<dbReference type="PANTHER" id="PTHR11067">
    <property type="entry name" value="INOSINE TRIPHOSPHATE PYROPHOSPHATASE/HAM1 PROTEIN"/>
    <property type="match status" value="1"/>
</dbReference>
<proteinExistence type="inferred from homology"/>
<dbReference type="GO" id="GO:0035870">
    <property type="term" value="F:dITP diphosphatase activity"/>
    <property type="evidence" value="ECO:0007669"/>
    <property type="project" value="UniProtKB-UniRule"/>
</dbReference>
<keyword evidence="6 10" id="KW-0460">Magnesium</keyword>